<accession>A0A8R2ABU5</accession>
<feature type="signal peptide" evidence="1">
    <location>
        <begin position="1"/>
        <end position="19"/>
    </location>
</feature>
<organism evidence="2 3">
    <name type="scientific">Acyrthosiphon pisum</name>
    <name type="common">Pea aphid</name>
    <dbReference type="NCBI Taxonomy" id="7029"/>
    <lineage>
        <taxon>Eukaryota</taxon>
        <taxon>Metazoa</taxon>
        <taxon>Ecdysozoa</taxon>
        <taxon>Arthropoda</taxon>
        <taxon>Hexapoda</taxon>
        <taxon>Insecta</taxon>
        <taxon>Pterygota</taxon>
        <taxon>Neoptera</taxon>
        <taxon>Paraneoptera</taxon>
        <taxon>Hemiptera</taxon>
        <taxon>Sternorrhyncha</taxon>
        <taxon>Aphidomorpha</taxon>
        <taxon>Aphidoidea</taxon>
        <taxon>Aphididae</taxon>
        <taxon>Macrosiphini</taxon>
        <taxon>Acyrthosiphon</taxon>
    </lineage>
</organism>
<dbReference type="GeneID" id="100575051"/>
<protein>
    <recommendedName>
        <fullName evidence="4">DUF19 domain-containing protein</fullName>
    </recommendedName>
</protein>
<dbReference type="RefSeq" id="XP_003244051.1">
    <property type="nucleotide sequence ID" value="XM_003244003.3"/>
</dbReference>
<name>A0A8R2ABU5_ACYPI</name>
<evidence type="ECO:0000313" key="2">
    <source>
        <dbReference type="EnsemblMetazoa" id="XP_003244051.1"/>
    </source>
</evidence>
<keyword evidence="1" id="KW-0732">Signal</keyword>
<dbReference type="KEGG" id="api:100575051"/>
<reference evidence="2" key="2">
    <citation type="submission" date="2022-06" db="UniProtKB">
        <authorList>
            <consortium name="EnsemblMetazoa"/>
        </authorList>
    </citation>
    <scope>IDENTIFICATION</scope>
</reference>
<dbReference type="EnsemblMetazoa" id="XM_003244003.4">
    <property type="protein sequence ID" value="XP_003244051.1"/>
    <property type="gene ID" value="LOC100575051"/>
</dbReference>
<evidence type="ECO:0000256" key="1">
    <source>
        <dbReference type="SAM" id="SignalP"/>
    </source>
</evidence>
<dbReference type="AlphaFoldDB" id="A0A8R2ABU5"/>
<sequence length="214" mass="25378">MSMLKLFFIIGTMVTLAQSQIAVEWICKDAKLMGNCTRMPKITDLLQTITQNSEDGEYEDFHYCPQYIVERHIKCMQTYYNGCYRSMSEILRNTFMAFVPLPENAKTLCDKTRPYKKEFREHSACTKALLYADEDWYDYVEDSEMQYGQQMDDMNVRDQCKIVNCYWRDLTTRISEECGPKTEKFSHQVLSYIWPMSMMSVVRECKKLENRCTT</sequence>
<keyword evidence="3" id="KW-1185">Reference proteome</keyword>
<dbReference type="OrthoDB" id="6615793at2759"/>
<reference evidence="3" key="1">
    <citation type="submission" date="2010-06" db="EMBL/GenBank/DDBJ databases">
        <authorList>
            <person name="Jiang H."/>
            <person name="Abraham K."/>
            <person name="Ali S."/>
            <person name="Alsbrooks S.L."/>
            <person name="Anim B.N."/>
            <person name="Anosike U.S."/>
            <person name="Attaway T."/>
            <person name="Bandaranaike D.P."/>
            <person name="Battles P.K."/>
            <person name="Bell S.N."/>
            <person name="Bell A.V."/>
            <person name="Beltran B."/>
            <person name="Bickham C."/>
            <person name="Bustamante Y."/>
            <person name="Caleb T."/>
            <person name="Canada A."/>
            <person name="Cardenas V."/>
            <person name="Carter K."/>
            <person name="Chacko J."/>
            <person name="Chandrabose M.N."/>
            <person name="Chavez D."/>
            <person name="Chavez A."/>
            <person name="Chen L."/>
            <person name="Chu H.-S."/>
            <person name="Claassen K.J."/>
            <person name="Cockrell R."/>
            <person name="Collins M."/>
            <person name="Cooper J.A."/>
            <person name="Cree A."/>
            <person name="Curry S.M."/>
            <person name="Da Y."/>
            <person name="Dao M.D."/>
            <person name="Das B."/>
            <person name="Davila M.-L."/>
            <person name="Davy-Carroll L."/>
            <person name="Denson S."/>
            <person name="Dinh H."/>
            <person name="Ebong V.E."/>
            <person name="Edwards J.R."/>
            <person name="Egan A."/>
            <person name="El-Daye J."/>
            <person name="Escobedo L."/>
            <person name="Fernandez S."/>
            <person name="Fernando P.R."/>
            <person name="Flagg N."/>
            <person name="Forbes L.D."/>
            <person name="Fowler R.G."/>
            <person name="Fu Q."/>
            <person name="Gabisi R.A."/>
            <person name="Ganer J."/>
            <person name="Garbino Pronczuk A."/>
            <person name="Garcia R.M."/>
            <person name="Garner T."/>
            <person name="Garrett T.E."/>
            <person name="Gonzalez D.A."/>
            <person name="Hamid H."/>
            <person name="Hawkins E.S."/>
            <person name="Hirani K."/>
            <person name="Hogues M.E."/>
            <person name="Hollins B."/>
            <person name="Hsiao C.-H."/>
            <person name="Jabil R."/>
            <person name="James M.L."/>
            <person name="Jhangiani S.N."/>
            <person name="Johnson B."/>
            <person name="Johnson Q."/>
            <person name="Joshi V."/>
            <person name="Kalu J.B."/>
            <person name="Kam C."/>
            <person name="Kashfia A."/>
            <person name="Keebler J."/>
            <person name="Kisamo H."/>
            <person name="Kovar C.L."/>
            <person name="Lago L.A."/>
            <person name="Lai C.-Y."/>
            <person name="Laidlaw J."/>
            <person name="Lara F."/>
            <person name="Le T.-K."/>
            <person name="Lee S.L."/>
            <person name="Legall F.H."/>
            <person name="Lemon S.J."/>
            <person name="Lewis L.R."/>
            <person name="Li B."/>
            <person name="Liu Y."/>
            <person name="Liu Y.-S."/>
            <person name="Lopez J."/>
            <person name="Lozado R.J."/>
            <person name="Lu J."/>
            <person name="Madu R.C."/>
            <person name="Maheshwari M."/>
            <person name="Maheshwari R."/>
            <person name="Malloy K."/>
            <person name="Martinez E."/>
            <person name="Mathew T."/>
            <person name="Mercado I.C."/>
            <person name="Mercado C."/>
            <person name="Meyer B."/>
            <person name="Montgomery K."/>
            <person name="Morgan M.B."/>
            <person name="Munidasa M."/>
            <person name="Nazareth L.V."/>
            <person name="Nelson J."/>
            <person name="Ng B.M."/>
            <person name="Nguyen N.B."/>
            <person name="Nguyen P.Q."/>
            <person name="Nguyen T."/>
            <person name="Obregon M."/>
            <person name="Okwuonu G.O."/>
            <person name="Onwere C.G."/>
            <person name="Orozco G."/>
            <person name="Parra A."/>
            <person name="Patel S."/>
            <person name="Patil S."/>
            <person name="Perez A."/>
            <person name="Perez Y."/>
            <person name="Pham C."/>
            <person name="Primus E.L."/>
            <person name="Pu L.-L."/>
            <person name="Puazo M."/>
            <person name="Qin X."/>
            <person name="Quiroz J.B."/>
            <person name="Reese J."/>
            <person name="Richards S."/>
            <person name="Rives C.M."/>
            <person name="Robberts R."/>
            <person name="Ruiz S.J."/>
            <person name="Ruiz M.J."/>
            <person name="Santibanez J."/>
            <person name="Schneider B.W."/>
            <person name="Sisson I."/>
            <person name="Smith M."/>
            <person name="Sodergren E."/>
            <person name="Song X.-Z."/>
            <person name="Song B.B."/>
            <person name="Summersgill H."/>
            <person name="Thelus R."/>
            <person name="Thornton R.D."/>
            <person name="Trejos Z.Y."/>
            <person name="Usmani K."/>
            <person name="Vattathil S."/>
            <person name="Villasana D."/>
            <person name="Walker D.L."/>
            <person name="Wang S."/>
            <person name="Wang K."/>
            <person name="White C.S."/>
            <person name="Williams A.C."/>
            <person name="Williamson J."/>
            <person name="Wilson K."/>
            <person name="Woghiren I.O."/>
            <person name="Woodworth J.R."/>
            <person name="Worley K.C."/>
            <person name="Wright R.A."/>
            <person name="Wu W."/>
            <person name="Young L."/>
            <person name="Zhang L."/>
            <person name="Zhang J."/>
            <person name="Zhu Y."/>
            <person name="Muzny D.M."/>
            <person name="Weinstock G."/>
            <person name="Gibbs R.A."/>
        </authorList>
    </citation>
    <scope>NUCLEOTIDE SEQUENCE [LARGE SCALE GENOMIC DNA]</scope>
    <source>
        <strain evidence="3">LSR1</strain>
    </source>
</reference>
<proteinExistence type="predicted"/>
<evidence type="ECO:0000313" key="3">
    <source>
        <dbReference type="Proteomes" id="UP000007819"/>
    </source>
</evidence>
<feature type="chain" id="PRO_5035843669" description="DUF19 domain-containing protein" evidence="1">
    <location>
        <begin position="20"/>
        <end position="214"/>
    </location>
</feature>
<dbReference type="Proteomes" id="UP000007819">
    <property type="component" value="Chromosome A3"/>
</dbReference>
<evidence type="ECO:0008006" key="4">
    <source>
        <dbReference type="Google" id="ProtNLM"/>
    </source>
</evidence>